<evidence type="ECO:0000256" key="10">
    <source>
        <dbReference type="ARBA" id="ARBA00041080"/>
    </source>
</evidence>
<evidence type="ECO:0000256" key="7">
    <source>
        <dbReference type="ARBA" id="ARBA00023273"/>
    </source>
</evidence>
<evidence type="ECO:0000256" key="1">
    <source>
        <dbReference type="ARBA" id="ARBA00004611"/>
    </source>
</evidence>
<dbReference type="InterPro" id="IPR055316">
    <property type="entry name" value="RSP9"/>
</dbReference>
<protein>
    <recommendedName>
        <fullName evidence="10">Radial spoke head protein 9 homolog</fullName>
    </recommendedName>
</protein>
<evidence type="ECO:0000256" key="3">
    <source>
        <dbReference type="ARBA" id="ARBA00022794"/>
    </source>
</evidence>
<dbReference type="PANTHER" id="PTHR22069:SF0">
    <property type="entry name" value="RADIAL SPOKE HEAD PROTEIN 9 HOMOLOG"/>
    <property type="match status" value="1"/>
</dbReference>
<name>A0A8K1CKN9_PYTOL</name>
<accession>A0A8K1CKN9</accession>
<evidence type="ECO:0000313" key="12">
    <source>
        <dbReference type="Proteomes" id="UP000794436"/>
    </source>
</evidence>
<keyword evidence="2" id="KW-0963">Cytoplasm</keyword>
<keyword evidence="12" id="KW-1185">Reference proteome</keyword>
<gene>
    <name evidence="11" type="ORF">Poli38472_011376</name>
</gene>
<keyword evidence="5" id="KW-0969">Cilium</keyword>
<comment type="subcellular location">
    <subcellularLocation>
        <location evidence="8">Cell projection</location>
        <location evidence="8">Kinocilium</location>
    </subcellularLocation>
    <subcellularLocation>
        <location evidence="1">Cytoplasm</location>
        <location evidence="1">Cytoskeleton</location>
        <location evidence="1">Flagellum axoneme</location>
    </subcellularLocation>
</comment>
<reference evidence="11" key="1">
    <citation type="submission" date="2019-03" db="EMBL/GenBank/DDBJ databases">
        <title>Long read genome sequence of the mycoparasitic Pythium oligandrum ATCC 38472 isolated from sugarbeet rhizosphere.</title>
        <authorList>
            <person name="Gaulin E."/>
        </authorList>
    </citation>
    <scope>NUCLEOTIDE SEQUENCE</scope>
    <source>
        <strain evidence="11">ATCC 38472_TT</strain>
    </source>
</reference>
<dbReference type="EMBL" id="SPLM01000039">
    <property type="protein sequence ID" value="TMW64496.1"/>
    <property type="molecule type" value="Genomic_DNA"/>
</dbReference>
<proteinExistence type="inferred from homology"/>
<evidence type="ECO:0000256" key="2">
    <source>
        <dbReference type="ARBA" id="ARBA00022490"/>
    </source>
</evidence>
<evidence type="ECO:0000256" key="5">
    <source>
        <dbReference type="ARBA" id="ARBA00023069"/>
    </source>
</evidence>
<comment type="caution">
    <text evidence="11">The sequence shown here is derived from an EMBL/GenBank/DDBJ whole genome shotgun (WGS) entry which is preliminary data.</text>
</comment>
<keyword evidence="7" id="KW-0966">Cell projection</keyword>
<comment type="similarity">
    <text evidence="9">Belongs to the flagellar radial spoke RSP9 family.</text>
</comment>
<keyword evidence="6" id="KW-0206">Cytoskeleton</keyword>
<keyword evidence="3" id="KW-0970">Cilium biogenesis/degradation</keyword>
<evidence type="ECO:0000256" key="6">
    <source>
        <dbReference type="ARBA" id="ARBA00023212"/>
    </source>
</evidence>
<evidence type="ECO:0000256" key="8">
    <source>
        <dbReference type="ARBA" id="ARBA00037822"/>
    </source>
</evidence>
<dbReference type="OrthoDB" id="10258956at2759"/>
<keyword evidence="4" id="KW-0282">Flagellum</keyword>
<dbReference type="GO" id="GO:0044458">
    <property type="term" value="P:motile cilium assembly"/>
    <property type="evidence" value="ECO:0007669"/>
    <property type="project" value="TreeGrafter"/>
</dbReference>
<dbReference type="GO" id="GO:0001534">
    <property type="term" value="C:radial spoke"/>
    <property type="evidence" value="ECO:0007669"/>
    <property type="project" value="InterPro"/>
</dbReference>
<dbReference type="PANTHER" id="PTHR22069">
    <property type="entry name" value="MITOCHONDRIAL RIBOSOMAL PROTEIN S18"/>
    <property type="match status" value="1"/>
</dbReference>
<dbReference type="InterPro" id="IPR006802">
    <property type="entry name" value="Radial_spoke"/>
</dbReference>
<organism evidence="11 12">
    <name type="scientific">Pythium oligandrum</name>
    <name type="common">Mycoparasitic fungus</name>
    <dbReference type="NCBI Taxonomy" id="41045"/>
    <lineage>
        <taxon>Eukaryota</taxon>
        <taxon>Sar</taxon>
        <taxon>Stramenopiles</taxon>
        <taxon>Oomycota</taxon>
        <taxon>Peronosporomycetes</taxon>
        <taxon>Pythiales</taxon>
        <taxon>Pythiaceae</taxon>
        <taxon>Pythium</taxon>
    </lineage>
</organism>
<dbReference type="AlphaFoldDB" id="A0A8K1CKN9"/>
<evidence type="ECO:0000256" key="9">
    <source>
        <dbReference type="ARBA" id="ARBA00038319"/>
    </source>
</evidence>
<dbReference type="Pfam" id="PF04712">
    <property type="entry name" value="Radial_spoke"/>
    <property type="match status" value="1"/>
</dbReference>
<sequence length="270" mass="30677">MELEHLDVVSRCIGQTLNPQERSNLEIGLLQRKTTESLASIRFWGRLHGETNDYLIAVGVLSARDYPKKKFYFCTNSSPELQQFPELTKHKADAAAKLTTRLKGDPTLVLTASGEDQSQNPEDGDSPFTELDRLAYIVDQIDRAVSIVPLEAYVVSPMRQVVANPAFHGLKWEQAIQPYNYFHFREPELPEKVKALHNSEGLVRAGDFLDPLIQDLDGSWSITRDNTGRYVTLRNFIYPGSFFFHEPESHHYGAVYFGDGRKNPDIAFML</sequence>
<dbReference type="GO" id="GO:0035082">
    <property type="term" value="P:axoneme assembly"/>
    <property type="evidence" value="ECO:0007669"/>
    <property type="project" value="InterPro"/>
</dbReference>
<evidence type="ECO:0000256" key="4">
    <source>
        <dbReference type="ARBA" id="ARBA00022846"/>
    </source>
</evidence>
<dbReference type="GO" id="GO:0060294">
    <property type="term" value="P:cilium movement involved in cell motility"/>
    <property type="evidence" value="ECO:0007669"/>
    <property type="project" value="InterPro"/>
</dbReference>
<dbReference type="Proteomes" id="UP000794436">
    <property type="component" value="Unassembled WGS sequence"/>
</dbReference>
<evidence type="ECO:0000313" key="11">
    <source>
        <dbReference type="EMBL" id="TMW64496.1"/>
    </source>
</evidence>